<evidence type="ECO:0000313" key="1">
    <source>
        <dbReference type="EMBL" id="PRY22727.1"/>
    </source>
</evidence>
<evidence type="ECO:0000313" key="2">
    <source>
        <dbReference type="Proteomes" id="UP000238375"/>
    </source>
</evidence>
<gene>
    <name evidence="1" type="ORF">CLV58_1447</name>
</gene>
<organism evidence="1 2">
    <name type="scientific">Spirosoma oryzae</name>
    <dbReference type="NCBI Taxonomy" id="1469603"/>
    <lineage>
        <taxon>Bacteria</taxon>
        <taxon>Pseudomonadati</taxon>
        <taxon>Bacteroidota</taxon>
        <taxon>Cytophagia</taxon>
        <taxon>Cytophagales</taxon>
        <taxon>Cytophagaceae</taxon>
        <taxon>Spirosoma</taxon>
    </lineage>
</organism>
<dbReference type="RefSeq" id="WP_106140895.1">
    <property type="nucleotide sequence ID" value="NZ_PVTE01000044.1"/>
</dbReference>
<protein>
    <submittedName>
        <fullName evidence="1">Uncharacterized protein</fullName>
    </submittedName>
</protein>
<sequence>MNIHLSMDYRKYYFESEKVSARTYRVQITDQSHNSSNVKLQELAIRATSPLEAFNISLSIRNYQLNGLNTLTYVRDTAGQILFMSSYDAATNSAPETDLPVFQVTIVREAGSDPVDNHALDYAEDHMRIHAWTAQEAHTIANFICCLPFNGQVRRTYIQCTEHTNERY</sequence>
<name>A0A2T0RNL8_9BACT</name>
<dbReference type="Proteomes" id="UP000238375">
    <property type="component" value="Unassembled WGS sequence"/>
</dbReference>
<accession>A0A2T0RNL8</accession>
<dbReference type="AlphaFoldDB" id="A0A2T0RNL8"/>
<keyword evidence="2" id="KW-1185">Reference proteome</keyword>
<comment type="caution">
    <text evidence="1">The sequence shown here is derived from an EMBL/GenBank/DDBJ whole genome shotgun (WGS) entry which is preliminary data.</text>
</comment>
<proteinExistence type="predicted"/>
<reference evidence="1 2" key="1">
    <citation type="submission" date="2018-03" db="EMBL/GenBank/DDBJ databases">
        <title>Genomic Encyclopedia of Archaeal and Bacterial Type Strains, Phase II (KMG-II): from individual species to whole genera.</title>
        <authorList>
            <person name="Goeker M."/>
        </authorList>
    </citation>
    <scope>NUCLEOTIDE SEQUENCE [LARGE SCALE GENOMIC DNA]</scope>
    <source>
        <strain evidence="1 2">DSM 28354</strain>
    </source>
</reference>
<dbReference type="EMBL" id="PVTE01000044">
    <property type="protein sequence ID" value="PRY22727.1"/>
    <property type="molecule type" value="Genomic_DNA"/>
</dbReference>